<dbReference type="InterPro" id="IPR050059">
    <property type="entry name" value="ATP_synthase_B_chain"/>
</dbReference>
<evidence type="ECO:0000256" key="15">
    <source>
        <dbReference type="HAMAP-Rule" id="MF_01398"/>
    </source>
</evidence>
<dbReference type="NCBIfam" id="NF004411">
    <property type="entry name" value="PRK05759.1-2"/>
    <property type="match status" value="1"/>
</dbReference>
<comment type="subunit">
    <text evidence="13">F-type ATPases have 2 components, F(1) - the catalytic core - and F(0) - the membrane proton channel. F(1) has five subunits: alpha(3), beta(3), gamma(1), delta(1), epsilon(1). F(0) has four main subunits: a(1), b(2) and c(10-14). The alpha and beta chains form an alternating ring which encloses part of the gamma chain. F(1) is attached to F(0) by a central stalk formed by the gamma and epsilon chains, while a peripheral stalk is formed by the delta and b chains.</text>
</comment>
<dbReference type="InterPro" id="IPR002146">
    <property type="entry name" value="ATP_synth_b/b'su_bac/chlpt"/>
</dbReference>
<evidence type="ECO:0000313" key="18">
    <source>
        <dbReference type="EMBL" id="AGF47354.1"/>
    </source>
</evidence>
<keyword evidence="6 15" id="KW-0375">Hydrogen ion transport</keyword>
<dbReference type="NCBIfam" id="TIGR01144">
    <property type="entry name" value="ATP_synt_b"/>
    <property type="match status" value="1"/>
</dbReference>
<evidence type="ECO:0000256" key="4">
    <source>
        <dbReference type="ARBA" id="ARBA00022547"/>
    </source>
</evidence>
<keyword evidence="18" id="KW-0378">Hydrolase</keyword>
<evidence type="ECO:0000256" key="14">
    <source>
        <dbReference type="ARBA" id="ARBA00037847"/>
    </source>
</evidence>
<accession>M1LVS0</accession>
<evidence type="ECO:0000313" key="19">
    <source>
        <dbReference type="Proteomes" id="UP000011686"/>
    </source>
</evidence>
<dbReference type="EMBL" id="CP003804">
    <property type="protein sequence ID" value="AGF47354.1"/>
    <property type="molecule type" value="Genomic_DNA"/>
</dbReference>
<proteinExistence type="inferred from homology"/>
<dbReference type="STRING" id="1208918.CDEE_0268"/>
<comment type="function">
    <text evidence="11 15">F(1)F(0) ATP synthase produces ATP from ADP in the presence of a proton or sodium gradient. F-type ATPases consist of two structural domains, F(1) containing the extramembraneous catalytic core and F(0) containing the membrane proton channel, linked together by a central stalk and a peripheral stalk. During catalysis, ATP synthesis in the catalytic domain of F(1) is coupled via a rotary mechanism of the central stalk subunits to proton translocation.</text>
</comment>
<evidence type="ECO:0000256" key="1">
    <source>
        <dbReference type="ARBA" id="ARBA00005513"/>
    </source>
</evidence>
<evidence type="ECO:0000256" key="12">
    <source>
        <dbReference type="ARBA" id="ARBA00025614"/>
    </source>
</evidence>
<keyword evidence="9 15" id="KW-0472">Membrane</keyword>
<dbReference type="Proteomes" id="UP000011686">
    <property type="component" value="Chromosome"/>
</dbReference>
<keyword evidence="5 15" id="KW-0812">Transmembrane</keyword>
<dbReference type="Gene3D" id="1.20.5.620">
    <property type="entry name" value="F1F0 ATP synthase subunit B, membrane domain"/>
    <property type="match status" value="1"/>
</dbReference>
<dbReference type="CDD" id="cd06503">
    <property type="entry name" value="ATP-synt_Fo_b"/>
    <property type="match status" value="1"/>
</dbReference>
<dbReference type="InterPro" id="IPR005864">
    <property type="entry name" value="ATP_synth_F0_bsu_bac"/>
</dbReference>
<keyword evidence="2 15" id="KW-0813">Transport</keyword>
<dbReference type="GO" id="GO:0046933">
    <property type="term" value="F:proton-transporting ATP synthase activity, rotational mechanism"/>
    <property type="evidence" value="ECO:0007669"/>
    <property type="project" value="UniProtKB-UniRule"/>
</dbReference>
<dbReference type="GO" id="GO:0005886">
    <property type="term" value="C:plasma membrane"/>
    <property type="evidence" value="ECO:0007669"/>
    <property type="project" value="UniProtKB-SubCell"/>
</dbReference>
<keyword evidence="7 15" id="KW-1133">Transmembrane helix</keyword>
<feature type="coiled-coil region" evidence="17">
    <location>
        <begin position="54"/>
        <end position="104"/>
    </location>
</feature>
<evidence type="ECO:0000256" key="13">
    <source>
        <dbReference type="ARBA" id="ARBA00026054"/>
    </source>
</evidence>
<protein>
    <recommendedName>
        <fullName evidence="15">ATP synthase subunit b</fullName>
    </recommendedName>
    <alternativeName>
        <fullName evidence="15">ATP synthase F(0) sector subunit b</fullName>
    </alternativeName>
    <alternativeName>
        <fullName evidence="15">ATPase subunit I</fullName>
    </alternativeName>
    <alternativeName>
        <fullName evidence="15">F-type ATPase subunit b</fullName>
        <shortName evidence="15">F-ATPase subunit b</shortName>
    </alternativeName>
</protein>
<dbReference type="RefSeq" id="WP_015389045.1">
    <property type="nucleotide sequence ID" value="NC_020283.1"/>
</dbReference>
<dbReference type="InterPro" id="IPR028987">
    <property type="entry name" value="ATP_synth_B-like_membr_sf"/>
</dbReference>
<sequence length="156" mass="17797">MNLNATIFFQMVVFFIFGWVTMRFVWPHLISAVDERRQKIADGLLAAEKGVNSLSAINEKVKQMSDEAKKEAQARISNAEKQVVRILEQARNDAELERARILSQAQNDVEAVLCHAKDELRKDIALLSIKGVEQILMREVNIAEHKEILDNLEARL</sequence>
<keyword evidence="10 15" id="KW-0066">ATP synthesis</keyword>
<dbReference type="AlphaFoldDB" id="M1LVS0"/>
<dbReference type="GO" id="GO:0045259">
    <property type="term" value="C:proton-transporting ATP synthase complex"/>
    <property type="evidence" value="ECO:0007669"/>
    <property type="project" value="UniProtKB-KW"/>
</dbReference>
<gene>
    <name evidence="15" type="primary">atpF</name>
    <name evidence="18" type="ORF">CDEE_0268</name>
</gene>
<dbReference type="HOGENOM" id="CLU_079215_4_5_4"/>
<evidence type="ECO:0000256" key="16">
    <source>
        <dbReference type="RuleBase" id="RU003848"/>
    </source>
</evidence>
<dbReference type="GO" id="GO:0016787">
    <property type="term" value="F:hydrolase activity"/>
    <property type="evidence" value="ECO:0007669"/>
    <property type="project" value="UniProtKB-KW"/>
</dbReference>
<evidence type="ECO:0000256" key="10">
    <source>
        <dbReference type="ARBA" id="ARBA00023310"/>
    </source>
</evidence>
<evidence type="ECO:0000256" key="2">
    <source>
        <dbReference type="ARBA" id="ARBA00022448"/>
    </source>
</evidence>
<dbReference type="PANTHER" id="PTHR33445">
    <property type="entry name" value="ATP SYNTHASE SUBUNIT B', CHLOROPLASTIC"/>
    <property type="match status" value="1"/>
</dbReference>
<dbReference type="PATRIC" id="fig|1208918.3.peg.50"/>
<evidence type="ECO:0000256" key="8">
    <source>
        <dbReference type="ARBA" id="ARBA00023065"/>
    </source>
</evidence>
<keyword evidence="17" id="KW-0175">Coiled coil</keyword>
<keyword evidence="4 15" id="KW-0138">CF(0)</keyword>
<comment type="function">
    <text evidence="12">Component of the F(0) channel, it forms part of the peripheral stalk, linking F(1) to F(0). The b'-subunit is a diverged and duplicated form of b found in plants and photosynthetic bacteria.</text>
</comment>
<keyword evidence="3 15" id="KW-1003">Cell membrane</keyword>
<dbReference type="GO" id="GO:0046961">
    <property type="term" value="F:proton-transporting ATPase activity, rotational mechanism"/>
    <property type="evidence" value="ECO:0007669"/>
    <property type="project" value="TreeGrafter"/>
</dbReference>
<organism evidence="18 19">
    <name type="scientific">Candidatus Kinetoplastidibacterium crithidiae TCC036E</name>
    <dbReference type="NCBI Taxonomy" id="1208918"/>
    <lineage>
        <taxon>Bacteria</taxon>
        <taxon>Pseudomonadati</taxon>
        <taxon>Pseudomonadota</taxon>
        <taxon>Betaproteobacteria</taxon>
        <taxon>Candidatus Kinetoplastidibacterium</taxon>
    </lineage>
</organism>
<dbReference type="PANTHER" id="PTHR33445:SF1">
    <property type="entry name" value="ATP SYNTHASE SUBUNIT B"/>
    <property type="match status" value="1"/>
</dbReference>
<dbReference type="GO" id="GO:0012505">
    <property type="term" value="C:endomembrane system"/>
    <property type="evidence" value="ECO:0007669"/>
    <property type="project" value="UniProtKB-SubCell"/>
</dbReference>
<feature type="transmembrane region" description="Helical" evidence="15">
    <location>
        <begin position="6"/>
        <end position="26"/>
    </location>
</feature>
<name>M1LVS0_9PROT</name>
<dbReference type="HAMAP" id="MF_01398">
    <property type="entry name" value="ATP_synth_b_bprime"/>
    <property type="match status" value="1"/>
</dbReference>
<evidence type="ECO:0000256" key="5">
    <source>
        <dbReference type="ARBA" id="ARBA00022692"/>
    </source>
</evidence>
<evidence type="ECO:0000256" key="6">
    <source>
        <dbReference type="ARBA" id="ARBA00022781"/>
    </source>
</evidence>
<comment type="subcellular location">
    <subcellularLocation>
        <location evidence="15">Cell membrane</location>
        <topology evidence="15">Single-pass membrane protein</topology>
    </subcellularLocation>
    <subcellularLocation>
        <location evidence="14">Endomembrane system</location>
        <topology evidence="14">Single-pass membrane protein</topology>
    </subcellularLocation>
</comment>
<evidence type="ECO:0000256" key="17">
    <source>
        <dbReference type="SAM" id="Coils"/>
    </source>
</evidence>
<comment type="similarity">
    <text evidence="1 15 16">Belongs to the ATPase B chain family.</text>
</comment>
<dbReference type="Pfam" id="PF00430">
    <property type="entry name" value="ATP-synt_B"/>
    <property type="match status" value="1"/>
</dbReference>
<keyword evidence="8 15" id="KW-0406">Ion transport</keyword>
<reference evidence="18 19" key="1">
    <citation type="journal article" date="2013" name="Genome Biol. Evol.">
        <title>Genome evolution and phylogenomic analysis of candidatus kinetoplastibacterium, the betaproteobacterial endosymbionts of strigomonas and angomonas.</title>
        <authorList>
            <person name="Alves J.M."/>
            <person name="Serrano M.G."/>
            <person name="Maia da Silva F."/>
            <person name="Voegtly L.J."/>
            <person name="Matveyev A.V."/>
            <person name="Teixeira M.M."/>
            <person name="Camargo E.P."/>
            <person name="Buck G.A."/>
        </authorList>
    </citation>
    <scope>NUCLEOTIDE SEQUENCE [LARGE SCALE GENOMIC DNA]</scope>
    <source>
        <strain evidence="18 19">TCC036E</strain>
    </source>
</reference>
<evidence type="ECO:0000256" key="9">
    <source>
        <dbReference type="ARBA" id="ARBA00023136"/>
    </source>
</evidence>
<keyword evidence="19" id="KW-1185">Reference proteome</keyword>
<comment type="subunit">
    <text evidence="15">F-type ATPases have 2 components, F(1) - the catalytic core - and F(0) - the membrane proton channel. F(1) has five subunits: alpha(3), beta(3), gamma(1), delta(1), epsilon(1). F(0) has three main subunits: a(1), b(2) and c(10-14). The alpha and beta chains form an alternating ring which encloses part of the gamma chain. F(1) is attached to F(0) by a central stalk formed by the gamma and epsilon chains, while a peripheral stalk is formed by the delta and b chains.</text>
</comment>
<evidence type="ECO:0000256" key="11">
    <source>
        <dbReference type="ARBA" id="ARBA00025198"/>
    </source>
</evidence>
<dbReference type="SUPFAM" id="SSF81573">
    <property type="entry name" value="F1F0 ATP synthase subunit B, membrane domain"/>
    <property type="match status" value="1"/>
</dbReference>
<evidence type="ECO:0000256" key="7">
    <source>
        <dbReference type="ARBA" id="ARBA00022989"/>
    </source>
</evidence>
<dbReference type="eggNOG" id="COG0711">
    <property type="taxonomic scope" value="Bacteria"/>
</dbReference>
<dbReference type="KEGG" id="kct:CDEE_0268"/>
<evidence type="ECO:0000256" key="3">
    <source>
        <dbReference type="ARBA" id="ARBA00022475"/>
    </source>
</evidence>